<feature type="chain" id="PRO_5015430447" description="Secreted protein" evidence="1">
    <location>
        <begin position="20"/>
        <end position="147"/>
    </location>
</feature>
<organism evidence="2 3">
    <name type="scientific">Coniella lustricola</name>
    <dbReference type="NCBI Taxonomy" id="2025994"/>
    <lineage>
        <taxon>Eukaryota</taxon>
        <taxon>Fungi</taxon>
        <taxon>Dikarya</taxon>
        <taxon>Ascomycota</taxon>
        <taxon>Pezizomycotina</taxon>
        <taxon>Sordariomycetes</taxon>
        <taxon>Sordariomycetidae</taxon>
        <taxon>Diaporthales</taxon>
        <taxon>Schizoparmaceae</taxon>
        <taxon>Coniella</taxon>
    </lineage>
</organism>
<feature type="signal peptide" evidence="1">
    <location>
        <begin position="1"/>
        <end position="19"/>
    </location>
</feature>
<sequence length="147" mass="16472">MMLVPSLLLIIIIVTTTTATANCDVYGRTRGKMLALLDDRVGWRRMASVGPVLMRPQEGAVCRKRCCSDASQGCSRLVISSILWSSRQLYCEYMHNLDRWKKRTTLVTRLLRSRCCWQGAANDPHGSVHAAKPKPCLIAKPKNPRSS</sequence>
<keyword evidence="3" id="KW-1185">Reference proteome</keyword>
<gene>
    <name evidence="2" type="ORF">BD289DRAFT_231623</name>
</gene>
<name>A0A2T3AA67_9PEZI</name>
<reference evidence="2 3" key="1">
    <citation type="journal article" date="2018" name="Mycol. Prog.">
        <title>Coniella lustricola, a new species from submerged detritus.</title>
        <authorList>
            <person name="Raudabaugh D.B."/>
            <person name="Iturriaga T."/>
            <person name="Carver A."/>
            <person name="Mondo S."/>
            <person name="Pangilinan J."/>
            <person name="Lipzen A."/>
            <person name="He G."/>
            <person name="Amirebrahimi M."/>
            <person name="Grigoriev I.V."/>
            <person name="Miller A.N."/>
        </authorList>
    </citation>
    <scope>NUCLEOTIDE SEQUENCE [LARGE SCALE GENOMIC DNA]</scope>
    <source>
        <strain evidence="2 3">B22-T-1</strain>
    </source>
</reference>
<keyword evidence="1" id="KW-0732">Signal</keyword>
<dbReference type="EMBL" id="KZ678427">
    <property type="protein sequence ID" value="PSR88552.1"/>
    <property type="molecule type" value="Genomic_DNA"/>
</dbReference>
<proteinExistence type="predicted"/>
<evidence type="ECO:0000313" key="3">
    <source>
        <dbReference type="Proteomes" id="UP000241462"/>
    </source>
</evidence>
<protein>
    <recommendedName>
        <fullName evidence="4">Secreted protein</fullName>
    </recommendedName>
</protein>
<accession>A0A2T3AA67</accession>
<dbReference type="Proteomes" id="UP000241462">
    <property type="component" value="Unassembled WGS sequence"/>
</dbReference>
<dbReference type="AlphaFoldDB" id="A0A2T3AA67"/>
<dbReference type="InParanoid" id="A0A2T3AA67"/>
<evidence type="ECO:0000256" key="1">
    <source>
        <dbReference type="SAM" id="SignalP"/>
    </source>
</evidence>
<evidence type="ECO:0008006" key="4">
    <source>
        <dbReference type="Google" id="ProtNLM"/>
    </source>
</evidence>
<evidence type="ECO:0000313" key="2">
    <source>
        <dbReference type="EMBL" id="PSR88552.1"/>
    </source>
</evidence>